<comment type="similarity">
    <text evidence="4">Belongs to the glycosyl hydrolase 5 (cellulase A) family.</text>
</comment>
<dbReference type="GO" id="GO:0016798">
    <property type="term" value="F:hydrolase activity, acting on glycosyl bonds"/>
    <property type="evidence" value="ECO:0007669"/>
    <property type="project" value="UniProtKB-KW"/>
</dbReference>
<organism evidence="7 8">
    <name type="scientific">Paenibacillus xanthanilyticus</name>
    <dbReference type="NCBI Taxonomy" id="1783531"/>
    <lineage>
        <taxon>Bacteria</taxon>
        <taxon>Bacillati</taxon>
        <taxon>Bacillota</taxon>
        <taxon>Bacilli</taxon>
        <taxon>Bacillales</taxon>
        <taxon>Paenibacillaceae</taxon>
        <taxon>Paenibacillus</taxon>
    </lineage>
</organism>
<dbReference type="InterPro" id="IPR017853">
    <property type="entry name" value="GH"/>
</dbReference>
<dbReference type="Gene3D" id="3.20.20.80">
    <property type="entry name" value="Glycosidases"/>
    <property type="match status" value="1"/>
</dbReference>
<evidence type="ECO:0000256" key="3">
    <source>
        <dbReference type="ARBA" id="ARBA00023295"/>
    </source>
</evidence>
<dbReference type="SUPFAM" id="SSF51445">
    <property type="entry name" value="(Trans)glycosidases"/>
    <property type="match status" value="1"/>
</dbReference>
<keyword evidence="3 4" id="KW-0326">Glycosidase</keyword>
<proteinExistence type="inferred from homology"/>
<dbReference type="PANTHER" id="PTHR31297:SF17">
    <property type="entry name" value="ENDOGLUCANASE"/>
    <property type="match status" value="1"/>
</dbReference>
<evidence type="ECO:0000259" key="6">
    <source>
        <dbReference type="Pfam" id="PF00150"/>
    </source>
</evidence>
<name>A0ABV8JY29_9BACL</name>
<dbReference type="PROSITE" id="PS51257">
    <property type="entry name" value="PROKAR_LIPOPROTEIN"/>
    <property type="match status" value="1"/>
</dbReference>
<comment type="caution">
    <text evidence="7">The sequence shown here is derived from an EMBL/GenBank/DDBJ whole genome shotgun (WGS) entry which is preliminary data.</text>
</comment>
<evidence type="ECO:0000313" key="7">
    <source>
        <dbReference type="EMBL" id="MFC4099450.1"/>
    </source>
</evidence>
<evidence type="ECO:0000256" key="2">
    <source>
        <dbReference type="ARBA" id="ARBA00022801"/>
    </source>
</evidence>
<keyword evidence="2 4" id="KW-0378">Hydrolase</keyword>
<dbReference type="Pfam" id="PF00150">
    <property type="entry name" value="Cellulase"/>
    <property type="match status" value="1"/>
</dbReference>
<evidence type="ECO:0000313" key="8">
    <source>
        <dbReference type="Proteomes" id="UP001595715"/>
    </source>
</evidence>
<sequence>MNMRASALVLLLVPLLLASCTSNTNTNTNKLSDDAVPDPFQQAERLGKGVNLGNALDAPREGEWGLTLQEAYFGLIAEGGFDTVRVPIKWSAHASAEPPYALDETFAQRVDWVLDQAESHGLNAVINIHHYDELFEAPAEHKARFLRIWEQLAQRYKDRPLSVYFEPLNEPHGNLDASSWNDLLAEAIQTIRGIDRRHTLVIGTSEWGGIRGLPALHVPEEEKNAIVTFHYYEPFLFTHQGAEWNGAETSTTGLTWPGPPASEVQAAEAADRVTWVHRWFEDYNKQPPEYNPAGREQVMRDLDQAAAWSKEQGRPLWLGEFGAYSKADMESRVRWTEFVRSEAEKRSISWAYWEFGSGFGVYNRERAQWNRELHEALIGRAVE</sequence>
<feature type="domain" description="Glycoside hydrolase family 5" evidence="6">
    <location>
        <begin position="64"/>
        <end position="356"/>
    </location>
</feature>
<dbReference type="Proteomes" id="UP001595715">
    <property type="component" value="Unassembled WGS sequence"/>
</dbReference>
<feature type="signal peptide" evidence="5">
    <location>
        <begin position="1"/>
        <end position="24"/>
    </location>
</feature>
<evidence type="ECO:0000256" key="4">
    <source>
        <dbReference type="RuleBase" id="RU361153"/>
    </source>
</evidence>
<keyword evidence="1 5" id="KW-0732">Signal</keyword>
<dbReference type="EC" id="3.2.1.-" evidence="7"/>
<keyword evidence="8" id="KW-1185">Reference proteome</keyword>
<feature type="chain" id="PRO_5046005989" evidence="5">
    <location>
        <begin position="25"/>
        <end position="383"/>
    </location>
</feature>
<protein>
    <submittedName>
        <fullName evidence="7">Glycoside hydrolase family 5 protein</fullName>
        <ecNumber evidence="7">3.2.1.-</ecNumber>
    </submittedName>
</protein>
<accession>A0ABV8JY29</accession>
<dbReference type="PANTHER" id="PTHR31297">
    <property type="entry name" value="GLUCAN ENDO-1,6-BETA-GLUCOSIDASE B"/>
    <property type="match status" value="1"/>
</dbReference>
<gene>
    <name evidence="7" type="ORF">ACFOZ8_07225</name>
</gene>
<evidence type="ECO:0000256" key="1">
    <source>
        <dbReference type="ARBA" id="ARBA00022729"/>
    </source>
</evidence>
<dbReference type="RefSeq" id="WP_377718134.1">
    <property type="nucleotide sequence ID" value="NZ_JBHSAM010000017.1"/>
</dbReference>
<dbReference type="EMBL" id="JBHSAM010000017">
    <property type="protein sequence ID" value="MFC4099450.1"/>
    <property type="molecule type" value="Genomic_DNA"/>
</dbReference>
<dbReference type="InterPro" id="IPR001547">
    <property type="entry name" value="Glyco_hydro_5"/>
</dbReference>
<evidence type="ECO:0000256" key="5">
    <source>
        <dbReference type="SAM" id="SignalP"/>
    </source>
</evidence>
<dbReference type="InterPro" id="IPR050386">
    <property type="entry name" value="Glycosyl_hydrolase_5"/>
</dbReference>
<reference evidence="8" key="1">
    <citation type="journal article" date="2019" name="Int. J. Syst. Evol. Microbiol.">
        <title>The Global Catalogue of Microorganisms (GCM) 10K type strain sequencing project: providing services to taxonomists for standard genome sequencing and annotation.</title>
        <authorList>
            <consortium name="The Broad Institute Genomics Platform"/>
            <consortium name="The Broad Institute Genome Sequencing Center for Infectious Disease"/>
            <person name="Wu L."/>
            <person name="Ma J."/>
        </authorList>
    </citation>
    <scope>NUCLEOTIDE SEQUENCE [LARGE SCALE GENOMIC DNA]</scope>
    <source>
        <strain evidence="8">IBRC-M 10987</strain>
    </source>
</reference>